<gene>
    <name evidence="1" type="ORF">RUN215_v1_180003</name>
</gene>
<name>A0A0S4WQT4_RALSL</name>
<dbReference type="EMBL" id="LN899820">
    <property type="protein sequence ID" value="CUV53680.1"/>
    <property type="molecule type" value="Genomic_DNA"/>
</dbReference>
<sequence>MSDFLNYTAGLHVLEKMGSQERVIDRQNQDLKKKNEAISDANHRAGMAEAAGSFAKKEAKRYQEERDFYKDLLAKPFAEIAAHDGRFRETYEKQQEMLADWIASQRAFRELAMKYGKLAGKTPEEIKAEGLATEAIILADQSQFGNKVTEVEKAALKRKKAREEKVAHSA</sequence>
<protein>
    <submittedName>
        <fullName evidence="1">Uncharacterized protein</fullName>
    </submittedName>
</protein>
<organism evidence="1">
    <name type="scientific">Ralstonia solanacearum</name>
    <name type="common">Pseudomonas solanacearum</name>
    <dbReference type="NCBI Taxonomy" id="305"/>
    <lineage>
        <taxon>Bacteria</taxon>
        <taxon>Pseudomonadati</taxon>
        <taxon>Pseudomonadota</taxon>
        <taxon>Betaproteobacteria</taxon>
        <taxon>Burkholderiales</taxon>
        <taxon>Burkholderiaceae</taxon>
        <taxon>Ralstonia</taxon>
        <taxon>Ralstonia solanacearum species complex</taxon>
    </lineage>
</organism>
<proteinExistence type="predicted"/>
<reference evidence="1" key="1">
    <citation type="submission" date="2015-10" db="EMBL/GenBank/DDBJ databases">
        <authorList>
            <person name="Gilbert D.G."/>
        </authorList>
    </citation>
    <scope>NUCLEOTIDE SEQUENCE</scope>
    <source>
        <strain evidence="1">Phyl III-seqv23</strain>
    </source>
</reference>
<evidence type="ECO:0000313" key="1">
    <source>
        <dbReference type="EMBL" id="CUV53680.1"/>
    </source>
</evidence>
<accession>A0A0S4WQT4</accession>
<dbReference type="AlphaFoldDB" id="A0A0S4WQT4"/>